<accession>A0A8H3MGV3</accession>
<proteinExistence type="predicted"/>
<organism evidence="2 3">
    <name type="scientific">Rhizophagus clarus</name>
    <dbReference type="NCBI Taxonomy" id="94130"/>
    <lineage>
        <taxon>Eukaryota</taxon>
        <taxon>Fungi</taxon>
        <taxon>Fungi incertae sedis</taxon>
        <taxon>Mucoromycota</taxon>
        <taxon>Glomeromycotina</taxon>
        <taxon>Glomeromycetes</taxon>
        <taxon>Glomerales</taxon>
        <taxon>Glomeraceae</taxon>
        <taxon>Rhizophagus</taxon>
    </lineage>
</organism>
<gene>
    <name evidence="2" type="ORF">RCL2_003055400</name>
</gene>
<feature type="transmembrane region" description="Helical" evidence="1">
    <location>
        <begin position="66"/>
        <end position="84"/>
    </location>
</feature>
<sequence>MSVNKRTRVKGTVVLRDIAGSRFENGHETRIQLTKQSLMIVSSDYAITALLFPYLSLSSNSPNSTFFLYLFLHNIYGILFQHIIRLTKEIRILKTTTFIKWNSTL</sequence>
<evidence type="ECO:0000256" key="1">
    <source>
        <dbReference type="SAM" id="Phobius"/>
    </source>
</evidence>
<feature type="transmembrane region" description="Helical" evidence="1">
    <location>
        <begin position="37"/>
        <end position="54"/>
    </location>
</feature>
<comment type="caution">
    <text evidence="2">The sequence shown here is derived from an EMBL/GenBank/DDBJ whole genome shotgun (WGS) entry which is preliminary data.</text>
</comment>
<evidence type="ECO:0000313" key="3">
    <source>
        <dbReference type="Proteomes" id="UP000615446"/>
    </source>
</evidence>
<evidence type="ECO:0000313" key="2">
    <source>
        <dbReference type="EMBL" id="GET04251.1"/>
    </source>
</evidence>
<keyword evidence="1" id="KW-0472">Membrane</keyword>
<dbReference type="EMBL" id="BLAL01000338">
    <property type="protein sequence ID" value="GET04251.1"/>
    <property type="molecule type" value="Genomic_DNA"/>
</dbReference>
<keyword evidence="1" id="KW-1133">Transmembrane helix</keyword>
<dbReference type="Proteomes" id="UP000615446">
    <property type="component" value="Unassembled WGS sequence"/>
</dbReference>
<protein>
    <submittedName>
        <fullName evidence="2">Uncharacterized protein</fullName>
    </submittedName>
</protein>
<reference evidence="2" key="1">
    <citation type="submission" date="2019-10" db="EMBL/GenBank/DDBJ databases">
        <title>Conservation and host-specific expression of non-tandemly repeated heterogenous ribosome RNA gene in arbuscular mycorrhizal fungi.</title>
        <authorList>
            <person name="Maeda T."/>
            <person name="Kobayashi Y."/>
            <person name="Nakagawa T."/>
            <person name="Ezawa T."/>
            <person name="Yamaguchi K."/>
            <person name="Bino T."/>
            <person name="Nishimoto Y."/>
            <person name="Shigenobu S."/>
            <person name="Kawaguchi M."/>
        </authorList>
    </citation>
    <scope>NUCLEOTIDE SEQUENCE</scope>
    <source>
        <strain evidence="2">HR1</strain>
    </source>
</reference>
<keyword evidence="1" id="KW-0812">Transmembrane</keyword>
<name>A0A8H3MGV3_9GLOM</name>
<dbReference type="AlphaFoldDB" id="A0A8H3MGV3"/>